<dbReference type="PROSITE" id="PS51462">
    <property type="entry name" value="NUDIX"/>
    <property type="match status" value="1"/>
</dbReference>
<evidence type="ECO:0000256" key="8">
    <source>
        <dbReference type="ARBA" id="ARBA00023027"/>
    </source>
</evidence>
<evidence type="ECO:0000256" key="3">
    <source>
        <dbReference type="ARBA" id="ARBA00009595"/>
    </source>
</evidence>
<evidence type="ECO:0000256" key="9">
    <source>
        <dbReference type="ARBA" id="ARBA00023679"/>
    </source>
</evidence>
<accession>A0A4R7BPE0</accession>
<dbReference type="GO" id="GO:0006742">
    <property type="term" value="P:NADP+ catabolic process"/>
    <property type="evidence" value="ECO:0007669"/>
    <property type="project" value="TreeGrafter"/>
</dbReference>
<comment type="similarity">
    <text evidence="3">Belongs to the Nudix hydrolase family. NudC subfamily.</text>
</comment>
<dbReference type="GO" id="GO:0046872">
    <property type="term" value="F:metal ion binding"/>
    <property type="evidence" value="ECO:0007669"/>
    <property type="project" value="UniProtKB-KW"/>
</dbReference>
<organism evidence="11 12">
    <name type="scientific">Enterovirga rhinocerotis</name>
    <dbReference type="NCBI Taxonomy" id="1339210"/>
    <lineage>
        <taxon>Bacteria</taxon>
        <taxon>Pseudomonadati</taxon>
        <taxon>Pseudomonadota</taxon>
        <taxon>Alphaproteobacteria</taxon>
        <taxon>Hyphomicrobiales</taxon>
        <taxon>Methylobacteriaceae</taxon>
        <taxon>Enterovirga</taxon>
    </lineage>
</organism>
<dbReference type="InterPro" id="IPR050241">
    <property type="entry name" value="NAD-cap_RNA_hydrolase_NudC"/>
</dbReference>
<dbReference type="GO" id="GO:0005829">
    <property type="term" value="C:cytosol"/>
    <property type="evidence" value="ECO:0007669"/>
    <property type="project" value="TreeGrafter"/>
</dbReference>
<keyword evidence="6" id="KW-0378">Hydrolase</keyword>
<dbReference type="GO" id="GO:0019677">
    <property type="term" value="P:NAD+ catabolic process"/>
    <property type="evidence" value="ECO:0007669"/>
    <property type="project" value="TreeGrafter"/>
</dbReference>
<dbReference type="GO" id="GO:0035529">
    <property type="term" value="F:NADH pyrophosphatase activity"/>
    <property type="evidence" value="ECO:0007669"/>
    <property type="project" value="TreeGrafter"/>
</dbReference>
<evidence type="ECO:0000313" key="11">
    <source>
        <dbReference type="EMBL" id="TDR87231.1"/>
    </source>
</evidence>
<dbReference type="RefSeq" id="WP_133773979.1">
    <property type="nucleotide sequence ID" value="NZ_SNZR01000016.1"/>
</dbReference>
<dbReference type="Pfam" id="PF00293">
    <property type="entry name" value="NUDIX"/>
    <property type="match status" value="1"/>
</dbReference>
<protein>
    <recommendedName>
        <fullName evidence="4">NAD(+) diphosphatase</fullName>
        <ecNumber evidence="4">3.6.1.22</ecNumber>
    </recommendedName>
</protein>
<dbReference type="AlphaFoldDB" id="A0A4R7BPE0"/>
<evidence type="ECO:0000256" key="7">
    <source>
        <dbReference type="ARBA" id="ARBA00022842"/>
    </source>
</evidence>
<dbReference type="InterPro" id="IPR015376">
    <property type="entry name" value="Znr_NADH_PPase"/>
</dbReference>
<dbReference type="EMBL" id="SNZR01000016">
    <property type="protein sequence ID" value="TDR87231.1"/>
    <property type="molecule type" value="Genomic_DNA"/>
</dbReference>
<dbReference type="PROSITE" id="PS00893">
    <property type="entry name" value="NUDIX_BOX"/>
    <property type="match status" value="1"/>
</dbReference>
<evidence type="ECO:0000259" key="10">
    <source>
        <dbReference type="PROSITE" id="PS51462"/>
    </source>
</evidence>
<dbReference type="PANTHER" id="PTHR42904">
    <property type="entry name" value="NUDIX HYDROLASE, NUDC SUBFAMILY"/>
    <property type="match status" value="1"/>
</dbReference>
<comment type="cofactor">
    <cofactor evidence="1">
        <name>Mg(2+)</name>
        <dbReference type="ChEBI" id="CHEBI:18420"/>
    </cofactor>
</comment>
<dbReference type="Pfam" id="PF09296">
    <property type="entry name" value="NUDIX-like"/>
    <property type="match status" value="1"/>
</dbReference>
<dbReference type="CDD" id="cd03429">
    <property type="entry name" value="NUDIX_NADH_pyrophosphatase_Nudt13"/>
    <property type="match status" value="1"/>
</dbReference>
<keyword evidence="12" id="KW-1185">Reference proteome</keyword>
<dbReference type="OrthoDB" id="9791656at2"/>
<comment type="caution">
    <text evidence="11">The sequence shown here is derived from an EMBL/GenBank/DDBJ whole genome shotgun (WGS) entry which is preliminary data.</text>
</comment>
<name>A0A4R7BPE0_9HYPH</name>
<evidence type="ECO:0000256" key="6">
    <source>
        <dbReference type="ARBA" id="ARBA00022801"/>
    </source>
</evidence>
<dbReference type="SUPFAM" id="SSF55811">
    <property type="entry name" value="Nudix"/>
    <property type="match status" value="1"/>
</dbReference>
<dbReference type="InterPro" id="IPR049734">
    <property type="entry name" value="NudC-like_C"/>
</dbReference>
<dbReference type="Proteomes" id="UP000295122">
    <property type="component" value="Unassembled WGS sequence"/>
</dbReference>
<evidence type="ECO:0000256" key="1">
    <source>
        <dbReference type="ARBA" id="ARBA00001946"/>
    </source>
</evidence>
<dbReference type="PANTHER" id="PTHR42904:SF6">
    <property type="entry name" value="NAD-CAPPED RNA HYDROLASE NUDT12"/>
    <property type="match status" value="1"/>
</dbReference>
<comment type="cofactor">
    <cofactor evidence="2">
        <name>Zn(2+)</name>
        <dbReference type="ChEBI" id="CHEBI:29105"/>
    </cofactor>
</comment>
<keyword evidence="8" id="KW-0520">NAD</keyword>
<dbReference type="InterPro" id="IPR015375">
    <property type="entry name" value="NADH_PPase-like_N"/>
</dbReference>
<dbReference type="Pfam" id="PF09297">
    <property type="entry name" value="Zn_ribbon_NUD"/>
    <property type="match status" value="1"/>
</dbReference>
<evidence type="ECO:0000256" key="4">
    <source>
        <dbReference type="ARBA" id="ARBA00012381"/>
    </source>
</evidence>
<comment type="catalytic activity">
    <reaction evidence="9">
        <text>a 5'-end NAD(+)-phospho-ribonucleoside in mRNA + H2O = a 5'-end phospho-adenosine-phospho-ribonucleoside in mRNA + beta-nicotinamide D-ribonucleotide + 2 H(+)</text>
        <dbReference type="Rhea" id="RHEA:60876"/>
        <dbReference type="Rhea" id="RHEA-COMP:15698"/>
        <dbReference type="Rhea" id="RHEA-COMP:15719"/>
        <dbReference type="ChEBI" id="CHEBI:14649"/>
        <dbReference type="ChEBI" id="CHEBI:15377"/>
        <dbReference type="ChEBI" id="CHEBI:15378"/>
        <dbReference type="ChEBI" id="CHEBI:144029"/>
        <dbReference type="ChEBI" id="CHEBI:144051"/>
    </reaction>
    <physiologicalReaction direction="left-to-right" evidence="9">
        <dbReference type="Rhea" id="RHEA:60877"/>
    </physiologicalReaction>
</comment>
<dbReference type="InterPro" id="IPR000086">
    <property type="entry name" value="NUDIX_hydrolase_dom"/>
</dbReference>
<reference evidence="11 12" key="1">
    <citation type="submission" date="2019-03" db="EMBL/GenBank/DDBJ databases">
        <title>Genomic Encyclopedia of Type Strains, Phase IV (KMG-IV): sequencing the most valuable type-strain genomes for metagenomic binning, comparative biology and taxonomic classification.</title>
        <authorList>
            <person name="Goeker M."/>
        </authorList>
    </citation>
    <scope>NUCLEOTIDE SEQUENCE [LARGE SCALE GENOMIC DNA]</scope>
    <source>
        <strain evidence="11 12">DSM 25903</strain>
    </source>
</reference>
<sequence length="309" mass="33429">MTRPLELGFAANLIDRSGAEREAESYLAVVDSPNTLHVVIAGESAILLDPGDGGPTAFVPTEALAGETVIERTFLGRLDGRPILGALLEAARGQELKDDPGFFVSDLRSIAIDRPLPAGEIGLLAQAKSLLHWHLRHRHCANCGAQTAPAQAGQRRDCATCGAQHFPRTDPVTIMLIARGDHCLLGRQARFVQGSYSCLAGFVSPGETIEAAVRREVMEEAGIRVGTVRYMFSQPWPFPSSLMIGCMGEALDETLTVDLEELEDARWFPREEVAAMLERRHEGGLITPPPMAIAHHLIRAWVDGATPTG</sequence>
<keyword evidence="5" id="KW-0479">Metal-binding</keyword>
<dbReference type="EC" id="3.6.1.22" evidence="4"/>
<dbReference type="Gene3D" id="3.90.79.20">
    <property type="match status" value="1"/>
</dbReference>
<proteinExistence type="inferred from homology"/>
<dbReference type="InterPro" id="IPR020084">
    <property type="entry name" value="NUDIX_hydrolase_CS"/>
</dbReference>
<evidence type="ECO:0000256" key="5">
    <source>
        <dbReference type="ARBA" id="ARBA00022723"/>
    </source>
</evidence>
<evidence type="ECO:0000313" key="12">
    <source>
        <dbReference type="Proteomes" id="UP000295122"/>
    </source>
</evidence>
<dbReference type="NCBIfam" id="NF001299">
    <property type="entry name" value="PRK00241.1"/>
    <property type="match status" value="1"/>
</dbReference>
<feature type="domain" description="Nudix hydrolase" evidence="10">
    <location>
        <begin position="167"/>
        <end position="292"/>
    </location>
</feature>
<dbReference type="InterPro" id="IPR015797">
    <property type="entry name" value="NUDIX_hydrolase-like_dom_sf"/>
</dbReference>
<keyword evidence="7" id="KW-0460">Magnesium</keyword>
<evidence type="ECO:0000256" key="2">
    <source>
        <dbReference type="ARBA" id="ARBA00001947"/>
    </source>
</evidence>
<gene>
    <name evidence="11" type="ORF">EV668_4311</name>
</gene>
<dbReference type="Gene3D" id="3.90.79.10">
    <property type="entry name" value="Nucleoside Triphosphate Pyrophosphohydrolase"/>
    <property type="match status" value="1"/>
</dbReference>